<protein>
    <submittedName>
        <fullName evidence="4">Uncharacterized protein</fullName>
    </submittedName>
</protein>
<feature type="region of interest" description="Disordered" evidence="1">
    <location>
        <begin position="175"/>
        <end position="198"/>
    </location>
</feature>
<keyword evidence="2" id="KW-1133">Transmembrane helix</keyword>
<keyword evidence="3" id="KW-0732">Signal</keyword>
<feature type="signal peptide" evidence="3">
    <location>
        <begin position="1"/>
        <end position="17"/>
    </location>
</feature>
<keyword evidence="2" id="KW-0812">Transmembrane</keyword>
<evidence type="ECO:0000256" key="3">
    <source>
        <dbReference type="SAM" id="SignalP"/>
    </source>
</evidence>
<evidence type="ECO:0000313" key="5">
    <source>
        <dbReference type="Proteomes" id="UP000008281"/>
    </source>
</evidence>
<feature type="chain" id="PRO_5015090076" evidence="3">
    <location>
        <begin position="18"/>
        <end position="210"/>
    </location>
</feature>
<evidence type="ECO:0000313" key="4">
    <source>
        <dbReference type="EMBL" id="EFO88048.1"/>
    </source>
</evidence>
<organism evidence="5">
    <name type="scientific">Caenorhabditis remanei</name>
    <name type="common">Caenorhabditis vulgaris</name>
    <dbReference type="NCBI Taxonomy" id="31234"/>
    <lineage>
        <taxon>Eukaryota</taxon>
        <taxon>Metazoa</taxon>
        <taxon>Ecdysozoa</taxon>
        <taxon>Nematoda</taxon>
        <taxon>Chromadorea</taxon>
        <taxon>Rhabditida</taxon>
        <taxon>Rhabditina</taxon>
        <taxon>Rhabditomorpha</taxon>
        <taxon>Rhabditoidea</taxon>
        <taxon>Rhabditidae</taxon>
        <taxon>Peloderinae</taxon>
        <taxon>Caenorhabditis</taxon>
    </lineage>
</organism>
<dbReference type="Proteomes" id="UP000008281">
    <property type="component" value="Unassembled WGS sequence"/>
</dbReference>
<dbReference type="AlphaFoldDB" id="E3N6C5"/>
<proteinExistence type="predicted"/>
<keyword evidence="5" id="KW-1185">Reference proteome</keyword>
<reference evidence="4" key="1">
    <citation type="submission" date="2007-07" db="EMBL/GenBank/DDBJ databases">
        <title>PCAP assembly of the Caenorhabditis remanei genome.</title>
        <authorList>
            <consortium name="The Caenorhabditis remanei Sequencing Consortium"/>
            <person name="Wilson R.K."/>
        </authorList>
    </citation>
    <scope>NUCLEOTIDE SEQUENCE [LARGE SCALE GENOMIC DNA]</scope>
    <source>
        <strain evidence="4">PB4641</strain>
    </source>
</reference>
<sequence>MWMQILFLSLVFTYSSCFDYGLDPDHDYHRHPREYDDHAVLCQLNGTFVGLALNGTLIHCRSPPMTCTMEPHELFSFDRQNVICREPRDNLFYDIRKKTIQKECTQEYSYIRPDYCSRDNYHCTTILFFCYSKINFKPIFYFSLVIGFLTVGYFVQIVFCILKTCHHTQSIDITQSESPVKPSGPHYRKKRDEDTTPLRNRFVSMSETSV</sequence>
<keyword evidence="2" id="KW-0472">Membrane</keyword>
<dbReference type="EMBL" id="DS268539">
    <property type="protein sequence ID" value="EFO88048.1"/>
    <property type="molecule type" value="Genomic_DNA"/>
</dbReference>
<name>E3N6C5_CAERE</name>
<evidence type="ECO:0000256" key="2">
    <source>
        <dbReference type="SAM" id="Phobius"/>
    </source>
</evidence>
<dbReference type="HOGENOM" id="CLU_1311129_0_0_1"/>
<evidence type="ECO:0000256" key="1">
    <source>
        <dbReference type="SAM" id="MobiDB-lite"/>
    </source>
</evidence>
<accession>E3N6C5</accession>
<feature type="transmembrane region" description="Helical" evidence="2">
    <location>
        <begin position="139"/>
        <end position="162"/>
    </location>
</feature>
<gene>
    <name evidence="4" type="ORF">CRE_05152</name>
</gene>